<dbReference type="EMBL" id="JWZX01000407">
    <property type="protein sequence ID" value="KOO53041.1"/>
    <property type="molecule type" value="Genomic_DNA"/>
</dbReference>
<evidence type="ECO:0000259" key="3">
    <source>
        <dbReference type="SMART" id="SM00429"/>
    </source>
</evidence>
<dbReference type="Gene3D" id="2.60.40.10">
    <property type="entry name" value="Immunoglobulins"/>
    <property type="match status" value="3"/>
</dbReference>
<evidence type="ECO:0000256" key="1">
    <source>
        <dbReference type="ARBA" id="ARBA00022729"/>
    </source>
</evidence>
<protein>
    <recommendedName>
        <fullName evidence="3">IPT/TIG domain-containing protein</fullName>
    </recommendedName>
</protein>
<keyword evidence="5" id="KW-1185">Reference proteome</keyword>
<feature type="domain" description="IPT/TIG" evidence="3">
    <location>
        <begin position="506"/>
        <end position="592"/>
    </location>
</feature>
<feature type="domain" description="IPT/TIG" evidence="3">
    <location>
        <begin position="173"/>
        <end position="257"/>
    </location>
</feature>
<organism evidence="4 5">
    <name type="scientific">Chrysochromulina tobinii</name>
    <dbReference type="NCBI Taxonomy" id="1460289"/>
    <lineage>
        <taxon>Eukaryota</taxon>
        <taxon>Haptista</taxon>
        <taxon>Haptophyta</taxon>
        <taxon>Prymnesiophyceae</taxon>
        <taxon>Prymnesiales</taxon>
        <taxon>Chrysochromulinaceae</taxon>
        <taxon>Chrysochromulina</taxon>
    </lineage>
</organism>
<feature type="non-terminal residue" evidence="4">
    <location>
        <position position="598"/>
    </location>
</feature>
<dbReference type="SUPFAM" id="SSF81296">
    <property type="entry name" value="E set domains"/>
    <property type="match status" value="3"/>
</dbReference>
<dbReference type="CDD" id="cd00102">
    <property type="entry name" value="IPT"/>
    <property type="match status" value="1"/>
</dbReference>
<feature type="chain" id="PRO_5005603479" description="IPT/TIG domain-containing protein" evidence="2">
    <location>
        <begin position="24"/>
        <end position="598"/>
    </location>
</feature>
<dbReference type="Pfam" id="PF01833">
    <property type="entry name" value="TIG"/>
    <property type="match status" value="3"/>
</dbReference>
<keyword evidence="1 2" id="KW-0732">Signal</keyword>
<dbReference type="InterPro" id="IPR014756">
    <property type="entry name" value="Ig_E-set"/>
</dbReference>
<evidence type="ECO:0000313" key="4">
    <source>
        <dbReference type="EMBL" id="KOO53041.1"/>
    </source>
</evidence>
<sequence length="598" mass="62472">MAQPLRRLSVSVQAVLLVAVATRQQQHPAQPRWTVDARLPSLGPVGPLRGHHQGGTAVTVFGAGFTFNGTDPASVRCCWDHHPGYAPSQIIGSPTTFPNRSTTVVIGGDGISDFETAAEALDDFHVVCRSPEQIPGYTHTDDLLLSFGRSCNESAGALLDTLADFEYFLDLDAMGLHSVHPRGGPVDGGTAVVVRGVGYGGRALRCRFGFYTVVATYVDATTLHCVSPRVDEPRQVWLEVTPDDGVAWTLPLNFTFYDTRAPRLSAVMPLGGPSRGGGAIYLSGAGLADYGGLAVLLGNGSEAQRLPTFPLNESVLMAFVPSNASEGVHALAVTLNGDVRAPAAQTASRFGTLYELPRLSAVQSSTALRTSHVAANCIDEDMITNMCHTEPELTPWLSVQLPSDSDGAPAQAYAELVVSAISPLGAPVAGGTPLTLFGSGLADLGDARVRFGRYGSVQARVSSDGRNVTCVTPAVSSGGVEPLAFSADGATFVRTSLQITLFDIGAVHLSRRAPLGGPLVGGTLVRVQGVGFASLPAACLFGEVAAVASVDNSTSARCIAPAINISASVPFEISLNGERHNKRVTDSGFRFAYFNASA</sequence>
<gene>
    <name evidence="4" type="ORF">Ctob_015521</name>
</gene>
<feature type="signal peptide" evidence="2">
    <location>
        <begin position="1"/>
        <end position="23"/>
    </location>
</feature>
<dbReference type="CDD" id="cd00603">
    <property type="entry name" value="IPT_PCSR"/>
    <property type="match status" value="1"/>
</dbReference>
<dbReference type="AlphaFoldDB" id="A0A0M0LPX3"/>
<name>A0A0M0LPX3_9EUKA</name>
<dbReference type="PANTHER" id="PTHR46769">
    <property type="entry name" value="POLYCYSTIC KIDNEY AND HEPATIC DISEASE 1 (AUTOSOMAL RECESSIVE)-LIKE 1"/>
    <property type="match status" value="1"/>
</dbReference>
<dbReference type="InterPro" id="IPR002909">
    <property type="entry name" value="IPT_dom"/>
</dbReference>
<comment type="caution">
    <text evidence="4">The sequence shown here is derived from an EMBL/GenBank/DDBJ whole genome shotgun (WGS) entry which is preliminary data.</text>
</comment>
<evidence type="ECO:0000313" key="5">
    <source>
        <dbReference type="Proteomes" id="UP000037460"/>
    </source>
</evidence>
<dbReference type="SMART" id="SM00429">
    <property type="entry name" value="IPT"/>
    <property type="match status" value="3"/>
</dbReference>
<dbReference type="PANTHER" id="PTHR46769:SF2">
    <property type="entry name" value="FIBROCYSTIN-L ISOFORM 2 PRECURSOR-RELATED"/>
    <property type="match status" value="1"/>
</dbReference>
<feature type="domain" description="IPT/TIG" evidence="3">
    <location>
        <begin position="415"/>
        <end position="500"/>
    </location>
</feature>
<dbReference type="Proteomes" id="UP000037460">
    <property type="component" value="Unassembled WGS sequence"/>
</dbReference>
<dbReference type="InterPro" id="IPR013783">
    <property type="entry name" value="Ig-like_fold"/>
</dbReference>
<proteinExistence type="predicted"/>
<accession>A0A0M0LPX3</accession>
<reference evidence="5" key="1">
    <citation type="journal article" date="2015" name="PLoS Genet.">
        <title>Genome Sequence and Transcriptome Analyses of Chrysochromulina tobin: Metabolic Tools for Enhanced Algal Fitness in the Prominent Order Prymnesiales (Haptophyceae).</title>
        <authorList>
            <person name="Hovde B.T."/>
            <person name="Deodato C.R."/>
            <person name="Hunsperger H.M."/>
            <person name="Ryken S.A."/>
            <person name="Yost W."/>
            <person name="Jha R.K."/>
            <person name="Patterson J."/>
            <person name="Monnat R.J. Jr."/>
            <person name="Barlow S.B."/>
            <person name="Starkenburg S.R."/>
            <person name="Cattolico R.A."/>
        </authorList>
    </citation>
    <scope>NUCLEOTIDE SEQUENCE</scope>
    <source>
        <strain evidence="5">CCMP291</strain>
    </source>
</reference>
<evidence type="ECO:0000256" key="2">
    <source>
        <dbReference type="SAM" id="SignalP"/>
    </source>
</evidence>
<dbReference type="InterPro" id="IPR052387">
    <property type="entry name" value="Fibrocystin"/>
</dbReference>